<reference evidence="2 3" key="1">
    <citation type="journal article" date="2018" name="IMA Fungus">
        <title>IMA Genome-F 10: Nine draft genome sequences of Claviceps purpurea s.lat., including C. arundinis, C. humidiphila, and C. cf. spartinae, pseudomolecules for the pitch canker pathogen Fusarium circinatum, draft genome of Davidsoniella eucalypti, Grosmannia galeiformis, Quambalaria eucalypti, and Teratosphaeria destructans.</title>
        <authorList>
            <person name="Wingfield B.D."/>
            <person name="Liu M."/>
            <person name="Nguyen H.D."/>
            <person name="Lane F.A."/>
            <person name="Morgan S.W."/>
            <person name="De Vos L."/>
            <person name="Wilken P.M."/>
            <person name="Duong T.A."/>
            <person name="Aylward J."/>
            <person name="Coetzee M.P."/>
            <person name="Dadej K."/>
            <person name="De Beer Z.W."/>
            <person name="Findlay W."/>
            <person name="Havenga M."/>
            <person name="Kolarik M."/>
            <person name="Menzies J.G."/>
            <person name="Naidoo K."/>
            <person name="Pochopski O."/>
            <person name="Shoukouhi P."/>
            <person name="Santana Q.C."/>
            <person name="Seifert K.A."/>
            <person name="Soal N."/>
            <person name="Steenkamp E.T."/>
            <person name="Tatham C.T."/>
            <person name="van der Nest M.A."/>
            <person name="Wingfield M.J."/>
        </authorList>
    </citation>
    <scope>NUCLEOTIDE SEQUENCE [LARGE SCALE GENOMIC DNA]</scope>
    <source>
        <strain evidence="2">CMW44962</strain>
    </source>
</reference>
<reference evidence="2 3" key="2">
    <citation type="journal article" date="2021" name="Curr. Genet.">
        <title>Genetic response to nitrogen starvation in the aggressive Eucalyptus foliar pathogen Teratosphaeria destructans.</title>
        <authorList>
            <person name="Havenga M."/>
            <person name="Wingfield B.D."/>
            <person name="Wingfield M.J."/>
            <person name="Dreyer L.L."/>
            <person name="Roets F."/>
            <person name="Aylward J."/>
        </authorList>
    </citation>
    <scope>NUCLEOTIDE SEQUENCE [LARGE SCALE GENOMIC DNA]</scope>
    <source>
        <strain evidence="2">CMW44962</strain>
    </source>
</reference>
<dbReference type="EMBL" id="RIBY02002234">
    <property type="protein sequence ID" value="KAH9822054.1"/>
    <property type="molecule type" value="Genomic_DNA"/>
</dbReference>
<accession>A0A9W7VZE1</accession>
<feature type="compositionally biased region" description="Basic and acidic residues" evidence="1">
    <location>
        <begin position="20"/>
        <end position="34"/>
    </location>
</feature>
<gene>
    <name evidence="2" type="ORF">Tdes44962_MAKER04849</name>
</gene>
<dbReference type="Proteomes" id="UP001138500">
    <property type="component" value="Unassembled WGS sequence"/>
</dbReference>
<dbReference type="AlphaFoldDB" id="A0A9W7VZE1"/>
<feature type="non-terminal residue" evidence="2">
    <location>
        <position position="1"/>
    </location>
</feature>
<comment type="caution">
    <text evidence="2">The sequence shown here is derived from an EMBL/GenBank/DDBJ whole genome shotgun (WGS) entry which is preliminary data.</text>
</comment>
<evidence type="ECO:0000256" key="1">
    <source>
        <dbReference type="SAM" id="MobiDB-lite"/>
    </source>
</evidence>
<sequence length="71" mass="7109">MATNGSRAWTPAPAAALQGSDHHASASTKCKSEDDTPPAHGITKPLPSPGPIFSKAVFGGPTGVCGTMFTS</sequence>
<feature type="region of interest" description="Disordered" evidence="1">
    <location>
        <begin position="1"/>
        <end position="53"/>
    </location>
</feature>
<protein>
    <submittedName>
        <fullName evidence="2">Uncharacterized protein</fullName>
    </submittedName>
</protein>
<keyword evidence="3" id="KW-1185">Reference proteome</keyword>
<evidence type="ECO:0000313" key="3">
    <source>
        <dbReference type="Proteomes" id="UP001138500"/>
    </source>
</evidence>
<proteinExistence type="predicted"/>
<evidence type="ECO:0000313" key="2">
    <source>
        <dbReference type="EMBL" id="KAH9822054.1"/>
    </source>
</evidence>
<organism evidence="2 3">
    <name type="scientific">Teratosphaeria destructans</name>
    <dbReference type="NCBI Taxonomy" id="418781"/>
    <lineage>
        <taxon>Eukaryota</taxon>
        <taxon>Fungi</taxon>
        <taxon>Dikarya</taxon>
        <taxon>Ascomycota</taxon>
        <taxon>Pezizomycotina</taxon>
        <taxon>Dothideomycetes</taxon>
        <taxon>Dothideomycetidae</taxon>
        <taxon>Mycosphaerellales</taxon>
        <taxon>Teratosphaeriaceae</taxon>
        <taxon>Teratosphaeria</taxon>
    </lineage>
</organism>
<name>A0A9W7VZE1_9PEZI</name>